<gene>
    <name evidence="1" type="ORF">D7S86_01435</name>
</gene>
<reference evidence="1 2" key="1">
    <citation type="submission" date="2018-10" db="EMBL/GenBank/DDBJ databases">
        <title>Robbsia sp. DHC34, isolated from soil.</title>
        <authorList>
            <person name="Gao Z.-H."/>
            <person name="Qiu L.-H."/>
        </authorList>
    </citation>
    <scope>NUCLEOTIDE SEQUENCE [LARGE SCALE GENOMIC DNA]</scope>
    <source>
        <strain evidence="1 2">DHC34</strain>
    </source>
</reference>
<organism evidence="1 2">
    <name type="scientific">Pararobbsia silviterrae</name>
    <dbReference type="NCBI Taxonomy" id="1792498"/>
    <lineage>
        <taxon>Bacteria</taxon>
        <taxon>Pseudomonadati</taxon>
        <taxon>Pseudomonadota</taxon>
        <taxon>Betaproteobacteria</taxon>
        <taxon>Burkholderiales</taxon>
        <taxon>Burkholderiaceae</taxon>
        <taxon>Pararobbsia</taxon>
    </lineage>
</organism>
<evidence type="ECO:0000313" key="1">
    <source>
        <dbReference type="EMBL" id="RKP58634.1"/>
    </source>
</evidence>
<dbReference type="Proteomes" id="UP000270342">
    <property type="component" value="Unassembled WGS sequence"/>
</dbReference>
<name>A0A494Y7L3_9BURK</name>
<dbReference type="AlphaFoldDB" id="A0A494Y7L3"/>
<comment type="caution">
    <text evidence="1">The sequence shown here is derived from an EMBL/GenBank/DDBJ whole genome shotgun (WGS) entry which is preliminary data.</text>
</comment>
<proteinExistence type="predicted"/>
<evidence type="ECO:0000313" key="2">
    <source>
        <dbReference type="Proteomes" id="UP000270342"/>
    </source>
</evidence>
<dbReference type="RefSeq" id="WP_121082491.1">
    <property type="nucleotide sequence ID" value="NZ_RBZU01000001.1"/>
</dbReference>
<protein>
    <submittedName>
        <fullName evidence="1">Uncharacterized protein</fullName>
    </submittedName>
</protein>
<sequence>MDKHVNNRISNEITDLESLTDSHLSMLSGLFFAMRRITGTPANERRAGEFEALASLIECGSWIVENMSANTEHGFQCIEQAIREGGLL</sequence>
<dbReference type="EMBL" id="RBZU01000001">
    <property type="protein sequence ID" value="RKP58634.1"/>
    <property type="molecule type" value="Genomic_DNA"/>
</dbReference>
<keyword evidence="2" id="KW-1185">Reference proteome</keyword>
<accession>A0A494Y7L3</accession>